<evidence type="ECO:0000256" key="4">
    <source>
        <dbReference type="ARBA" id="ARBA00022692"/>
    </source>
</evidence>
<keyword evidence="6 7" id="KW-0472">Membrane</keyword>
<keyword evidence="10" id="KW-1185">Reference proteome</keyword>
<dbReference type="InterPro" id="IPR000515">
    <property type="entry name" value="MetI-like"/>
</dbReference>
<feature type="transmembrane region" description="Helical" evidence="7">
    <location>
        <begin position="274"/>
        <end position="296"/>
    </location>
</feature>
<evidence type="ECO:0000256" key="6">
    <source>
        <dbReference type="ARBA" id="ARBA00023136"/>
    </source>
</evidence>
<dbReference type="PANTHER" id="PTHR43005:SF1">
    <property type="entry name" value="SPERMIDINE_PUTRESCINE TRANSPORT SYSTEM PERMEASE PROTEIN"/>
    <property type="match status" value="1"/>
</dbReference>
<dbReference type="Proteomes" id="UP001623592">
    <property type="component" value="Unassembled WGS sequence"/>
</dbReference>
<dbReference type="SUPFAM" id="SSF161098">
    <property type="entry name" value="MetI-like"/>
    <property type="match status" value="1"/>
</dbReference>
<gene>
    <name evidence="9" type="ORF">ACJDT4_22450</name>
</gene>
<feature type="transmembrane region" description="Helical" evidence="7">
    <location>
        <begin position="118"/>
        <end position="135"/>
    </location>
</feature>
<comment type="similarity">
    <text evidence="7">Belongs to the binding-protein-dependent transport system permease family.</text>
</comment>
<sequence>MEYSKNKKHLTIKAQKKLVTICFLLPAFLVMCAVILYPLLYEFNLSFRNVTLMNLKSNIYPFIGFDNYLSILKDSTFYNTLLRTLIWTFVNVGLTVCIGLFLAMLLNAKFPGKKIYRTLLILPWAVPSYISVLTWKGMFNSQYGAVNIILSKIFPWAHSIPWLTNPSYTFLACIFINVWVGIPFMMMISIGGLQSISNELYEAADVDGATRWQKTKSITLPLMKSVLTPSIVLSCVWTFNVVNTILIMTSGVQSEKSQILVTLMYKDAFEYYKYGHAAAFSVIIFLILLCFSSLFLKAQKLDD</sequence>
<keyword evidence="3" id="KW-1003">Cell membrane</keyword>
<dbReference type="PANTHER" id="PTHR43005">
    <property type="entry name" value="BLR7065 PROTEIN"/>
    <property type="match status" value="1"/>
</dbReference>
<dbReference type="PROSITE" id="PS50928">
    <property type="entry name" value="ABC_TM1"/>
    <property type="match status" value="1"/>
</dbReference>
<dbReference type="EMBL" id="JBJIAA010000027">
    <property type="protein sequence ID" value="MFL0253170.1"/>
    <property type="molecule type" value="Genomic_DNA"/>
</dbReference>
<dbReference type="CDD" id="cd06261">
    <property type="entry name" value="TM_PBP2"/>
    <property type="match status" value="1"/>
</dbReference>
<evidence type="ECO:0000313" key="9">
    <source>
        <dbReference type="EMBL" id="MFL0253170.1"/>
    </source>
</evidence>
<evidence type="ECO:0000256" key="1">
    <source>
        <dbReference type="ARBA" id="ARBA00004651"/>
    </source>
</evidence>
<keyword evidence="4 7" id="KW-0812">Transmembrane</keyword>
<protein>
    <submittedName>
        <fullName evidence="9">Carbohydrate ABC transporter permease</fullName>
    </submittedName>
</protein>
<evidence type="ECO:0000256" key="3">
    <source>
        <dbReference type="ARBA" id="ARBA00022475"/>
    </source>
</evidence>
<feature type="domain" description="ABC transmembrane type-1" evidence="8">
    <location>
        <begin position="81"/>
        <end position="295"/>
    </location>
</feature>
<accession>A0ABW8TM67</accession>
<evidence type="ECO:0000256" key="7">
    <source>
        <dbReference type="RuleBase" id="RU363032"/>
    </source>
</evidence>
<evidence type="ECO:0000256" key="5">
    <source>
        <dbReference type="ARBA" id="ARBA00022989"/>
    </source>
</evidence>
<organism evidence="9 10">
    <name type="scientific">Clostridium neuense</name>
    <dbReference type="NCBI Taxonomy" id="1728934"/>
    <lineage>
        <taxon>Bacteria</taxon>
        <taxon>Bacillati</taxon>
        <taxon>Bacillota</taxon>
        <taxon>Clostridia</taxon>
        <taxon>Eubacteriales</taxon>
        <taxon>Clostridiaceae</taxon>
        <taxon>Clostridium</taxon>
    </lineage>
</organism>
<evidence type="ECO:0000256" key="2">
    <source>
        <dbReference type="ARBA" id="ARBA00022448"/>
    </source>
</evidence>
<evidence type="ECO:0000313" key="10">
    <source>
        <dbReference type="Proteomes" id="UP001623592"/>
    </source>
</evidence>
<keyword evidence="2 7" id="KW-0813">Transport</keyword>
<feature type="transmembrane region" description="Helical" evidence="7">
    <location>
        <begin position="231"/>
        <end position="254"/>
    </location>
</feature>
<dbReference type="Pfam" id="PF00528">
    <property type="entry name" value="BPD_transp_1"/>
    <property type="match status" value="1"/>
</dbReference>
<feature type="transmembrane region" description="Helical" evidence="7">
    <location>
        <begin position="21"/>
        <end position="40"/>
    </location>
</feature>
<dbReference type="InterPro" id="IPR035906">
    <property type="entry name" value="MetI-like_sf"/>
</dbReference>
<dbReference type="RefSeq" id="WP_406789837.1">
    <property type="nucleotide sequence ID" value="NZ_JBJIAA010000027.1"/>
</dbReference>
<feature type="transmembrane region" description="Helical" evidence="7">
    <location>
        <begin position="168"/>
        <end position="188"/>
    </location>
</feature>
<comment type="subcellular location">
    <subcellularLocation>
        <location evidence="1 7">Cell membrane</location>
        <topology evidence="1 7">Multi-pass membrane protein</topology>
    </subcellularLocation>
</comment>
<evidence type="ECO:0000259" key="8">
    <source>
        <dbReference type="PROSITE" id="PS50928"/>
    </source>
</evidence>
<proteinExistence type="inferred from homology"/>
<reference evidence="9 10" key="1">
    <citation type="submission" date="2024-11" db="EMBL/GenBank/DDBJ databases">
        <authorList>
            <person name="Heng Y.C."/>
            <person name="Lim A.C.H."/>
            <person name="Lee J.K.Y."/>
            <person name="Kittelmann S."/>
        </authorList>
    </citation>
    <scope>NUCLEOTIDE SEQUENCE [LARGE SCALE GENOMIC DNA]</scope>
    <source>
        <strain evidence="9 10">WILCCON 0114</strain>
    </source>
</reference>
<name>A0ABW8TM67_9CLOT</name>
<comment type="caution">
    <text evidence="9">The sequence shown here is derived from an EMBL/GenBank/DDBJ whole genome shotgun (WGS) entry which is preliminary data.</text>
</comment>
<feature type="transmembrane region" description="Helical" evidence="7">
    <location>
        <begin position="85"/>
        <end position="106"/>
    </location>
</feature>
<keyword evidence="5 7" id="KW-1133">Transmembrane helix</keyword>
<dbReference type="Gene3D" id="1.10.3720.10">
    <property type="entry name" value="MetI-like"/>
    <property type="match status" value="1"/>
</dbReference>